<sequence length="76" mass="8729">FTIFELLSILLAFFRWVIVRRLFVDLFLRFPLLRGPDCFARAFRLPCSFAYGLSSDDPSDFELTSSLLTMSGRAVS</sequence>
<accession>A0AAN5CMV5</accession>
<gene>
    <name evidence="1" type="ORF">PMAYCL1PPCAC_17553</name>
</gene>
<organism evidence="1 2">
    <name type="scientific">Pristionchus mayeri</name>
    <dbReference type="NCBI Taxonomy" id="1317129"/>
    <lineage>
        <taxon>Eukaryota</taxon>
        <taxon>Metazoa</taxon>
        <taxon>Ecdysozoa</taxon>
        <taxon>Nematoda</taxon>
        <taxon>Chromadorea</taxon>
        <taxon>Rhabditida</taxon>
        <taxon>Rhabditina</taxon>
        <taxon>Diplogasteromorpha</taxon>
        <taxon>Diplogasteroidea</taxon>
        <taxon>Neodiplogasteridae</taxon>
        <taxon>Pristionchus</taxon>
    </lineage>
</organism>
<reference evidence="2" key="1">
    <citation type="submission" date="2022-10" db="EMBL/GenBank/DDBJ databases">
        <title>Genome assembly of Pristionchus species.</title>
        <authorList>
            <person name="Yoshida K."/>
            <person name="Sommer R.J."/>
        </authorList>
    </citation>
    <scope>NUCLEOTIDE SEQUENCE [LARGE SCALE GENOMIC DNA]</scope>
    <source>
        <strain evidence="2">RS5460</strain>
    </source>
</reference>
<dbReference type="EMBL" id="BTRK01000004">
    <property type="protein sequence ID" value="GMR47358.1"/>
    <property type="molecule type" value="Genomic_DNA"/>
</dbReference>
<protein>
    <submittedName>
        <fullName evidence="1">Uncharacterized protein</fullName>
    </submittedName>
</protein>
<evidence type="ECO:0000313" key="2">
    <source>
        <dbReference type="Proteomes" id="UP001328107"/>
    </source>
</evidence>
<keyword evidence="2" id="KW-1185">Reference proteome</keyword>
<dbReference type="Proteomes" id="UP001328107">
    <property type="component" value="Unassembled WGS sequence"/>
</dbReference>
<proteinExistence type="predicted"/>
<name>A0AAN5CMV5_9BILA</name>
<feature type="non-terminal residue" evidence="1">
    <location>
        <position position="1"/>
    </location>
</feature>
<dbReference type="AlphaFoldDB" id="A0AAN5CMV5"/>
<comment type="caution">
    <text evidence="1">The sequence shown here is derived from an EMBL/GenBank/DDBJ whole genome shotgun (WGS) entry which is preliminary data.</text>
</comment>
<evidence type="ECO:0000313" key="1">
    <source>
        <dbReference type="EMBL" id="GMR47358.1"/>
    </source>
</evidence>